<proteinExistence type="inferred from homology"/>
<comment type="similarity">
    <text evidence="3 10">Belongs to the class-I fumarase family.</text>
</comment>
<evidence type="ECO:0000256" key="8">
    <source>
        <dbReference type="ARBA" id="ARBA00023014"/>
    </source>
</evidence>
<evidence type="ECO:0000256" key="2">
    <source>
        <dbReference type="ARBA" id="ARBA00001966"/>
    </source>
</evidence>
<comment type="catalytic activity">
    <reaction evidence="1 10">
        <text>(S)-malate = fumarate + H2O</text>
        <dbReference type="Rhea" id="RHEA:12460"/>
        <dbReference type="ChEBI" id="CHEBI:15377"/>
        <dbReference type="ChEBI" id="CHEBI:15589"/>
        <dbReference type="ChEBI" id="CHEBI:29806"/>
        <dbReference type="EC" id="4.2.1.2"/>
    </reaction>
</comment>
<feature type="domain" description="Fe-S hydro-lyase tartrate dehydratase beta-type catalytic" evidence="12">
    <location>
        <begin position="303"/>
        <end position="493"/>
    </location>
</feature>
<evidence type="ECO:0000313" key="14">
    <source>
        <dbReference type="Proteomes" id="UP000214746"/>
    </source>
</evidence>
<dbReference type="GO" id="GO:0004333">
    <property type="term" value="F:fumarate hydratase activity"/>
    <property type="evidence" value="ECO:0007669"/>
    <property type="project" value="UniProtKB-UniRule"/>
</dbReference>
<dbReference type="Pfam" id="PF05683">
    <property type="entry name" value="Fumerase_C"/>
    <property type="match status" value="1"/>
</dbReference>
<dbReference type="EMBL" id="NHRJ02000003">
    <property type="protein sequence ID" value="PZE21539.1"/>
    <property type="molecule type" value="Genomic_DNA"/>
</dbReference>
<dbReference type="GO" id="GO:0051539">
    <property type="term" value="F:4 iron, 4 sulfur cluster binding"/>
    <property type="evidence" value="ECO:0007669"/>
    <property type="project" value="UniProtKB-UniRule"/>
</dbReference>
<evidence type="ECO:0000256" key="9">
    <source>
        <dbReference type="ARBA" id="ARBA00023239"/>
    </source>
</evidence>
<comment type="function">
    <text evidence="10">Catalyzes the reversible hydration of fumarate to (S)-malate.</text>
</comment>
<dbReference type="SUPFAM" id="SSF117457">
    <property type="entry name" value="FumA C-terminal domain-like"/>
    <property type="match status" value="1"/>
</dbReference>
<accession>A0A2W1NA59</accession>
<dbReference type="GO" id="GO:0006091">
    <property type="term" value="P:generation of precursor metabolites and energy"/>
    <property type="evidence" value="ECO:0007669"/>
    <property type="project" value="InterPro"/>
</dbReference>
<evidence type="ECO:0000256" key="4">
    <source>
        <dbReference type="ARBA" id="ARBA00011738"/>
    </source>
</evidence>
<keyword evidence="6 10" id="KW-0479">Metal-binding</keyword>
<dbReference type="NCBIfam" id="TIGR00723">
    <property type="entry name" value="ttdB_fumA_fumB"/>
    <property type="match status" value="1"/>
</dbReference>
<dbReference type="OrthoDB" id="9798978at2"/>
<keyword evidence="8 10" id="KW-0411">Iron-sulfur</keyword>
<dbReference type="InterPro" id="IPR004647">
    <property type="entry name" value="Fe-S_hydro-lyase_TtdB-typ_cat"/>
</dbReference>
<keyword evidence="9 10" id="KW-0456">Lyase</keyword>
<dbReference type="InterPro" id="IPR004646">
    <property type="entry name" value="Fe-S_hydro-lyase_TtdA-typ_cat"/>
</dbReference>
<dbReference type="GO" id="GO:0046872">
    <property type="term" value="F:metal ion binding"/>
    <property type="evidence" value="ECO:0007669"/>
    <property type="project" value="UniProtKB-UniRule"/>
</dbReference>
<evidence type="ECO:0000256" key="1">
    <source>
        <dbReference type="ARBA" id="ARBA00000929"/>
    </source>
</evidence>
<dbReference type="EC" id="4.2.1.2" evidence="10"/>
<protein>
    <recommendedName>
        <fullName evidence="10">Fumarate hydratase class I</fullName>
        <ecNumber evidence="10">4.2.1.2</ecNumber>
    </recommendedName>
</protein>
<evidence type="ECO:0000259" key="11">
    <source>
        <dbReference type="Pfam" id="PF05681"/>
    </source>
</evidence>
<evidence type="ECO:0000256" key="6">
    <source>
        <dbReference type="ARBA" id="ARBA00022723"/>
    </source>
</evidence>
<dbReference type="PANTHER" id="PTHR43351">
    <property type="entry name" value="L(+)-TARTRATE DEHYDRATASE SUBUNIT BETA"/>
    <property type="match status" value="1"/>
</dbReference>
<evidence type="ECO:0000256" key="7">
    <source>
        <dbReference type="ARBA" id="ARBA00023004"/>
    </source>
</evidence>
<comment type="subunit">
    <text evidence="4 10">Homodimer.</text>
</comment>
<dbReference type="RefSeq" id="WP_089199736.1">
    <property type="nucleotide sequence ID" value="NZ_NHRJ02000003.1"/>
</dbReference>
<evidence type="ECO:0000256" key="3">
    <source>
        <dbReference type="ARBA" id="ARBA00008876"/>
    </source>
</evidence>
<keyword evidence="14" id="KW-1185">Reference proteome</keyword>
<dbReference type="Pfam" id="PF05681">
    <property type="entry name" value="Fumerase"/>
    <property type="match status" value="1"/>
</dbReference>
<feature type="domain" description="Fe-S hydro-lyase tartrate dehydratase alpha-type catalytic" evidence="11">
    <location>
        <begin position="6"/>
        <end position="281"/>
    </location>
</feature>
<dbReference type="InterPro" id="IPR011167">
    <property type="entry name" value="Fe_dep_fumarate_hydratase"/>
</dbReference>
<evidence type="ECO:0000256" key="10">
    <source>
        <dbReference type="PIRNR" id="PIRNR001394"/>
    </source>
</evidence>
<keyword evidence="5 10" id="KW-0004">4Fe-4S</keyword>
<evidence type="ECO:0000259" key="12">
    <source>
        <dbReference type="Pfam" id="PF05683"/>
    </source>
</evidence>
<dbReference type="AlphaFoldDB" id="A0A2W1NA59"/>
<name>A0A2W1NA59_PAEXE</name>
<keyword evidence="7 10" id="KW-0408">Iron</keyword>
<comment type="caution">
    <text evidence="13">The sequence shown here is derived from an EMBL/GenBank/DDBJ whole genome shotgun (WGS) entry which is preliminary data.</text>
</comment>
<reference evidence="13" key="1">
    <citation type="submission" date="2018-06" db="EMBL/GenBank/DDBJ databases">
        <title>Paenibacillus xerothermodurans sp. nov. an extremely dry heat resistant spore forming bacterium isolated from the soil of Cape Canaveral, Florida.</title>
        <authorList>
            <person name="Seuylemezian A."/>
            <person name="Kaur N."/>
            <person name="Patil P."/>
            <person name="Patil P."/>
            <person name="Mayilraj S."/>
            <person name="Vaishampayan P."/>
        </authorList>
    </citation>
    <scope>NUCLEOTIDE SEQUENCE [LARGE SCALE GENOMIC DNA]</scope>
    <source>
        <strain evidence="13">ATCC 27380</strain>
    </source>
</reference>
<comment type="cofactor">
    <cofactor evidence="2 10">
        <name>[4Fe-4S] cluster</name>
        <dbReference type="ChEBI" id="CHEBI:49883"/>
    </cofactor>
</comment>
<evidence type="ECO:0000256" key="5">
    <source>
        <dbReference type="ARBA" id="ARBA00022485"/>
    </source>
</evidence>
<dbReference type="Proteomes" id="UP000214746">
    <property type="component" value="Unassembled WGS sequence"/>
</dbReference>
<dbReference type="PIRSF" id="PIRSF001394">
    <property type="entry name" value="Fe_dep_fumar_hy"/>
    <property type="match status" value="1"/>
</dbReference>
<gene>
    <name evidence="13" type="ORF">CBW46_009035</name>
</gene>
<dbReference type="PANTHER" id="PTHR43351:SF2">
    <property type="entry name" value="L(+)-TARTRATE DEHYDRATASE SUBUNIT BETA-RELATED"/>
    <property type="match status" value="1"/>
</dbReference>
<organism evidence="13 14">
    <name type="scientific">Paenibacillus xerothermodurans</name>
    <dbReference type="NCBI Taxonomy" id="1977292"/>
    <lineage>
        <taxon>Bacteria</taxon>
        <taxon>Bacillati</taxon>
        <taxon>Bacillota</taxon>
        <taxon>Bacilli</taxon>
        <taxon>Bacillales</taxon>
        <taxon>Paenibacillaceae</taxon>
        <taxon>Paenibacillus</taxon>
    </lineage>
</organism>
<dbReference type="NCBIfam" id="TIGR00722">
    <property type="entry name" value="ttdA_fumA_fumB"/>
    <property type="match status" value="1"/>
</dbReference>
<dbReference type="Gene3D" id="3.20.130.10">
    <property type="entry name" value="Fe-S hydro-lyase, tartrate dehydratase beta-type, catalytic domain"/>
    <property type="match status" value="1"/>
</dbReference>
<dbReference type="InterPro" id="IPR036660">
    <property type="entry name" value="Fe-S_hydroAse_TtdB_cat_sf"/>
</dbReference>
<sequence length="511" mass="55595">MQQFQQSVYKLIVETSTNLPADVRQAIQAAQAKEDEGTRSALSLSTITDNIHMAECNVSPICQDTGMPTFIIHCPVGANQIVMKKQILQAVAQATKDSKLRTNSVDSLTGANSGDNLGPGTPVVHFEQWERDDIEVKLILKGGGCENKNIQYSLPTELEGLGKAGRDLDGIRKCILHAVYQAQGQGCSAGFIGVGIGGDRTTGYELAKHQLFRHADDVNPHEDLRKLEEYIMDNANKLGIGTMGFGGQVTLLGCKIGVMNRLPASFFVSVAYNCWAFRRQGVVVDAATGDIKEWVYRTGDTVPMSKKPQTAPDNGGERREIVLHTPISEEQIRELRVGDVVVINGTMHTGRDALHKYLMDHDAPLDLNGAAIYHCGPVMAKDENGEWSVKAAGPTTSIREEPYQGEIIKKFGIRAVIGKGGMGPKTLAALQQHGAVYLNAIGGAAQYYAQCFKKVEGVDFMEFGIPEAMWHLQTEGFAAIVTMDSHGNSLHAEVEKDSLTKLSHFKDPVFA</sequence>
<evidence type="ECO:0000313" key="13">
    <source>
        <dbReference type="EMBL" id="PZE21539.1"/>
    </source>
</evidence>